<sequence>MQTASYAAGKSLSADGMQLKEIKIEKENLKKHFEFIKKEGDCQQVTPPKEAAERADKKIIIYKTLNVATKRIEVAEVDEMEECLNEIKDKRRRKRKRRLRQTGKERELSLRQRVPRKEKRRQRNKILWKKRVWRFERRNQSERQARRRKLKIKERERRSLMSGRRE</sequence>
<feature type="region of interest" description="Disordered" evidence="1">
    <location>
        <begin position="139"/>
        <end position="166"/>
    </location>
</feature>
<evidence type="ECO:0000313" key="2">
    <source>
        <dbReference type="EMBL" id="KOF96885.1"/>
    </source>
</evidence>
<dbReference type="OrthoDB" id="1938156at2759"/>
<name>A0A0L8I779_OCTBM</name>
<accession>A0A0L8I779</accession>
<proteinExistence type="predicted"/>
<feature type="compositionally biased region" description="Basic residues" evidence="1">
    <location>
        <begin position="91"/>
        <end position="101"/>
    </location>
</feature>
<dbReference type="EMBL" id="KQ416466">
    <property type="protein sequence ID" value="KOF96885.1"/>
    <property type="molecule type" value="Genomic_DNA"/>
</dbReference>
<feature type="compositionally biased region" description="Basic residues" evidence="1">
    <location>
        <begin position="113"/>
        <end position="123"/>
    </location>
</feature>
<dbReference type="AlphaFoldDB" id="A0A0L8I779"/>
<gene>
    <name evidence="2" type="ORF">OCBIM_22033039mg</name>
</gene>
<evidence type="ECO:0000256" key="1">
    <source>
        <dbReference type="SAM" id="MobiDB-lite"/>
    </source>
</evidence>
<feature type="region of interest" description="Disordered" evidence="1">
    <location>
        <begin position="91"/>
        <end position="123"/>
    </location>
</feature>
<protein>
    <submittedName>
        <fullName evidence="2">Uncharacterized protein</fullName>
    </submittedName>
</protein>
<organism evidence="2">
    <name type="scientific">Octopus bimaculoides</name>
    <name type="common">California two-spotted octopus</name>
    <dbReference type="NCBI Taxonomy" id="37653"/>
    <lineage>
        <taxon>Eukaryota</taxon>
        <taxon>Metazoa</taxon>
        <taxon>Spiralia</taxon>
        <taxon>Lophotrochozoa</taxon>
        <taxon>Mollusca</taxon>
        <taxon>Cephalopoda</taxon>
        <taxon>Coleoidea</taxon>
        <taxon>Octopodiformes</taxon>
        <taxon>Octopoda</taxon>
        <taxon>Incirrata</taxon>
        <taxon>Octopodidae</taxon>
        <taxon>Octopus</taxon>
    </lineage>
</organism>
<reference evidence="2" key="1">
    <citation type="submission" date="2015-07" db="EMBL/GenBank/DDBJ databases">
        <title>MeaNS - Measles Nucleotide Surveillance Program.</title>
        <authorList>
            <person name="Tran T."/>
            <person name="Druce J."/>
        </authorList>
    </citation>
    <scope>NUCLEOTIDE SEQUENCE</scope>
    <source>
        <strain evidence="2">UCB-OBI-ISO-001</strain>
        <tissue evidence="2">Gonad</tissue>
    </source>
</reference>
<feature type="compositionally biased region" description="Basic and acidic residues" evidence="1">
    <location>
        <begin position="153"/>
        <end position="166"/>
    </location>
</feature>